<evidence type="ECO:0000256" key="8">
    <source>
        <dbReference type="ARBA" id="ARBA00023170"/>
    </source>
</evidence>
<dbReference type="PANTHER" id="PTHR24248">
    <property type="entry name" value="ADRENERGIC RECEPTOR-RELATED G-PROTEIN COUPLED RECEPTOR"/>
    <property type="match status" value="1"/>
</dbReference>
<dbReference type="GO" id="GO:0005886">
    <property type="term" value="C:plasma membrane"/>
    <property type="evidence" value="ECO:0007669"/>
    <property type="project" value="UniProtKB-SubCell"/>
</dbReference>
<evidence type="ECO:0000256" key="5">
    <source>
        <dbReference type="ARBA" id="ARBA00023040"/>
    </source>
</evidence>
<feature type="transmembrane region" description="Helical" evidence="10">
    <location>
        <begin position="167"/>
        <end position="189"/>
    </location>
</feature>
<evidence type="ECO:0000256" key="2">
    <source>
        <dbReference type="ARBA" id="ARBA00022475"/>
    </source>
</evidence>
<evidence type="ECO:0000256" key="1">
    <source>
        <dbReference type="ARBA" id="ARBA00004651"/>
    </source>
</evidence>
<reference evidence="12" key="1">
    <citation type="submission" date="2018-11" db="EMBL/GenBank/DDBJ databases">
        <authorList>
            <consortium name="Pathogen Informatics"/>
        </authorList>
    </citation>
    <scope>NUCLEOTIDE SEQUENCE [LARGE SCALE GENOMIC DNA]</scope>
</reference>
<keyword evidence="9" id="KW-0807">Transducer</keyword>
<dbReference type="PROSITE" id="PS50262">
    <property type="entry name" value="G_PROTEIN_RECEP_F1_2"/>
    <property type="match status" value="1"/>
</dbReference>
<evidence type="ECO:0000256" key="9">
    <source>
        <dbReference type="ARBA" id="ARBA00023224"/>
    </source>
</evidence>
<feature type="transmembrane region" description="Helical" evidence="10">
    <location>
        <begin position="82"/>
        <end position="100"/>
    </location>
</feature>
<dbReference type="PANTHER" id="PTHR24248:SF199">
    <property type="entry name" value="IP13425P-RELATED"/>
    <property type="match status" value="1"/>
</dbReference>
<dbReference type="InterPro" id="IPR000276">
    <property type="entry name" value="GPCR_Rhodpsn"/>
</dbReference>
<keyword evidence="3 10" id="KW-0812">Transmembrane</keyword>
<keyword evidence="5" id="KW-0297">G-protein coupled receptor</keyword>
<keyword evidence="8" id="KW-0675">Receptor</keyword>
<name>A0A3P7ZNK8_HELPZ</name>
<dbReference type="GO" id="GO:0071880">
    <property type="term" value="P:adenylate cyclase-activating adrenergic receptor signaling pathway"/>
    <property type="evidence" value="ECO:0007669"/>
    <property type="project" value="TreeGrafter"/>
</dbReference>
<dbReference type="PRINTS" id="PR00237">
    <property type="entry name" value="GPCRRHODOPSN"/>
</dbReference>
<evidence type="ECO:0000256" key="7">
    <source>
        <dbReference type="ARBA" id="ARBA00023157"/>
    </source>
</evidence>
<comment type="subcellular location">
    <subcellularLocation>
        <location evidence="1">Cell membrane</location>
        <topology evidence="1">Multi-pass membrane protein</topology>
    </subcellularLocation>
</comment>
<feature type="transmembrane region" description="Helical" evidence="10">
    <location>
        <begin position="39"/>
        <end position="62"/>
    </location>
</feature>
<dbReference type="Gene3D" id="1.20.1070.10">
    <property type="entry name" value="Rhodopsin 7-helix transmembrane proteins"/>
    <property type="match status" value="1"/>
</dbReference>
<organism evidence="12">
    <name type="scientific">Heligmosomoides polygyrus</name>
    <name type="common">Parasitic roundworm</name>
    <dbReference type="NCBI Taxonomy" id="6339"/>
    <lineage>
        <taxon>Eukaryota</taxon>
        <taxon>Metazoa</taxon>
        <taxon>Ecdysozoa</taxon>
        <taxon>Nematoda</taxon>
        <taxon>Chromadorea</taxon>
        <taxon>Rhabditida</taxon>
        <taxon>Rhabditina</taxon>
        <taxon>Rhabditomorpha</taxon>
        <taxon>Strongyloidea</taxon>
        <taxon>Heligmosomidae</taxon>
        <taxon>Heligmosomoides</taxon>
    </lineage>
</organism>
<evidence type="ECO:0000256" key="4">
    <source>
        <dbReference type="ARBA" id="ARBA00022989"/>
    </source>
</evidence>
<dbReference type="GO" id="GO:0043410">
    <property type="term" value="P:positive regulation of MAPK cascade"/>
    <property type="evidence" value="ECO:0007669"/>
    <property type="project" value="TreeGrafter"/>
</dbReference>
<gene>
    <name evidence="12" type="ORF">HPBE_LOCUS15180</name>
</gene>
<dbReference type="OrthoDB" id="5797539at2759"/>
<dbReference type="GO" id="GO:0004993">
    <property type="term" value="F:G protein-coupled serotonin receptor activity"/>
    <property type="evidence" value="ECO:0007669"/>
    <property type="project" value="UniProtKB-ARBA"/>
</dbReference>
<dbReference type="Pfam" id="PF00001">
    <property type="entry name" value="7tm_1"/>
    <property type="match status" value="1"/>
</dbReference>
<evidence type="ECO:0000256" key="6">
    <source>
        <dbReference type="ARBA" id="ARBA00023136"/>
    </source>
</evidence>
<keyword evidence="6 10" id="KW-0472">Membrane</keyword>
<evidence type="ECO:0000259" key="11">
    <source>
        <dbReference type="PROSITE" id="PS50262"/>
    </source>
</evidence>
<protein>
    <recommendedName>
        <fullName evidence="11">G-protein coupled receptors family 1 profile domain-containing protein</fullName>
    </recommendedName>
</protein>
<dbReference type="InterPro" id="IPR017452">
    <property type="entry name" value="GPCR_Rhodpsn_7TM"/>
</dbReference>
<keyword evidence="2" id="KW-1003">Cell membrane</keyword>
<feature type="transmembrane region" description="Helical" evidence="10">
    <location>
        <begin position="6"/>
        <end position="27"/>
    </location>
</feature>
<evidence type="ECO:0000313" key="12">
    <source>
        <dbReference type="EMBL" id="VDP02002.1"/>
    </source>
</evidence>
<dbReference type="AlphaFoldDB" id="A0A3P7ZNK8"/>
<keyword evidence="4 10" id="KW-1133">Transmembrane helix</keyword>
<feature type="transmembrane region" description="Helical" evidence="10">
    <location>
        <begin position="120"/>
        <end position="140"/>
    </location>
</feature>
<sequence length="400" mass="45177">MVCLLSASFLSSLFTIFSNLLTAIILIKSRSHGSISNLFIISLSIADMFVGVTMLLLLAYILLISSSTWSFALPWICDAWQVTDFFLSTVSLYSICAIALDRILNLEKPLHRFKRSRRLAVRLIFCVWFVPLLIWVPFYYTLTTHTRNAVASHGEKVICATGYSDPMLIFVVSLFVFYIPSVLLIAMFARISMVVHKHFSFLRKHSNNPRSPLLIRKVSSIQTLTLKKESNCGGGLRVRPTHHLTISSEEHRPLCERSYKSYGELEEETSGKDKVVRECKKSSLQLSVISRTNSMKFSIVGFPAQLKVLLQKDSVSRQILSSLIEKFMSSSSFQKLHLRLGVCRGSVLELHVLSSESTAVRSIQSTSSGAHHLQMQNARLFIMQAILHVESLMQQLNKLN</sequence>
<accession>A0A3P7ZNK8</accession>
<evidence type="ECO:0000256" key="3">
    <source>
        <dbReference type="ARBA" id="ARBA00022692"/>
    </source>
</evidence>
<keyword evidence="7" id="KW-1015">Disulfide bond</keyword>
<evidence type="ECO:0000256" key="10">
    <source>
        <dbReference type="SAM" id="Phobius"/>
    </source>
</evidence>
<proteinExistence type="predicted"/>
<dbReference type="EMBL" id="UZAH01028729">
    <property type="protein sequence ID" value="VDP02002.1"/>
    <property type="molecule type" value="Genomic_DNA"/>
</dbReference>
<dbReference type="SUPFAM" id="SSF81321">
    <property type="entry name" value="Family A G protein-coupled receptor-like"/>
    <property type="match status" value="1"/>
</dbReference>
<feature type="domain" description="G-protein coupled receptors family 1 profile" evidence="11">
    <location>
        <begin position="18"/>
        <end position="197"/>
    </location>
</feature>